<dbReference type="EMBL" id="JAFBBU010000001">
    <property type="protein sequence ID" value="MBM7472984.1"/>
    <property type="molecule type" value="Genomic_DNA"/>
</dbReference>
<reference evidence="1 2" key="1">
    <citation type="submission" date="2021-01" db="EMBL/GenBank/DDBJ databases">
        <title>Sequencing the genomes of 1000 actinobacteria strains.</title>
        <authorList>
            <person name="Klenk H.-P."/>
        </authorList>
    </citation>
    <scope>NUCLEOTIDE SEQUENCE [LARGE SCALE GENOMIC DNA]</scope>
    <source>
        <strain evidence="1 2">DSM 13057</strain>
    </source>
</reference>
<proteinExistence type="predicted"/>
<keyword evidence="2" id="KW-1185">Reference proteome</keyword>
<dbReference type="Proteomes" id="UP000776164">
    <property type="component" value="Unassembled WGS sequence"/>
</dbReference>
<name>A0ABS2L7M6_9MICO</name>
<comment type="caution">
    <text evidence="1">The sequence shown here is derived from an EMBL/GenBank/DDBJ whole genome shotgun (WGS) entry which is preliminary data.</text>
</comment>
<evidence type="ECO:0008006" key="3">
    <source>
        <dbReference type="Google" id="ProtNLM"/>
    </source>
</evidence>
<sequence>MSTISTVSTNTTTGTEISTDTSTMLTCLSCGMPIESGEYCDHCTDETGALQSFDDRFSRMTQWQLRANPGETQQEAERATLQYLATMPAWRDHPRVVARE</sequence>
<gene>
    <name evidence="1" type="ORF">JOE66_002618</name>
</gene>
<protein>
    <recommendedName>
        <fullName evidence="3">Zinc ribbon domain-containing protein</fullName>
    </recommendedName>
</protein>
<evidence type="ECO:0000313" key="1">
    <source>
        <dbReference type="EMBL" id="MBM7472984.1"/>
    </source>
</evidence>
<evidence type="ECO:0000313" key="2">
    <source>
        <dbReference type="Proteomes" id="UP000776164"/>
    </source>
</evidence>
<accession>A0ABS2L7M6</accession>
<organism evidence="1 2">
    <name type="scientific">Subtercola frigoramans</name>
    <dbReference type="NCBI Taxonomy" id="120298"/>
    <lineage>
        <taxon>Bacteria</taxon>
        <taxon>Bacillati</taxon>
        <taxon>Actinomycetota</taxon>
        <taxon>Actinomycetes</taxon>
        <taxon>Micrococcales</taxon>
        <taxon>Microbacteriaceae</taxon>
        <taxon>Subtercola</taxon>
    </lineage>
</organism>
<dbReference type="RefSeq" id="WP_205110102.1">
    <property type="nucleotide sequence ID" value="NZ_BAAAHT010000003.1"/>
</dbReference>